<dbReference type="OrthoDB" id="631648at2"/>
<dbReference type="SUPFAM" id="SSF49265">
    <property type="entry name" value="Fibronectin type III"/>
    <property type="match status" value="1"/>
</dbReference>
<dbReference type="Gene3D" id="2.60.40.10">
    <property type="entry name" value="Immunoglobulins"/>
    <property type="match status" value="2"/>
</dbReference>
<dbReference type="InterPro" id="IPR013783">
    <property type="entry name" value="Ig-like_fold"/>
</dbReference>
<feature type="signal peptide" evidence="1">
    <location>
        <begin position="1"/>
        <end position="19"/>
    </location>
</feature>
<proteinExistence type="predicted"/>
<dbReference type="AlphaFoldDB" id="A0A6N6RLB1"/>
<dbReference type="RefSeq" id="WP_151665840.1">
    <property type="nucleotide sequence ID" value="NZ_WBVO01000001.1"/>
</dbReference>
<gene>
    <name evidence="2" type="ORF">F8C67_00585</name>
</gene>
<keyword evidence="1" id="KW-0732">Signal</keyword>
<feature type="chain" id="PRO_5026920393" evidence="1">
    <location>
        <begin position="20"/>
        <end position="1114"/>
    </location>
</feature>
<dbReference type="EMBL" id="WBVO01000001">
    <property type="protein sequence ID" value="KAB2814259.1"/>
    <property type="molecule type" value="Genomic_DNA"/>
</dbReference>
<name>A0A6N6RLB1_9FLAO</name>
<dbReference type="NCBIfam" id="TIGR04131">
    <property type="entry name" value="Bac_Flav_CTERM"/>
    <property type="match status" value="1"/>
</dbReference>
<keyword evidence="3" id="KW-1185">Reference proteome</keyword>
<dbReference type="Pfam" id="PF13585">
    <property type="entry name" value="CHU_C"/>
    <property type="match status" value="1"/>
</dbReference>
<evidence type="ECO:0000256" key="1">
    <source>
        <dbReference type="SAM" id="SignalP"/>
    </source>
</evidence>
<evidence type="ECO:0000313" key="2">
    <source>
        <dbReference type="EMBL" id="KAB2814259.1"/>
    </source>
</evidence>
<evidence type="ECO:0000313" key="3">
    <source>
        <dbReference type="Proteomes" id="UP000468650"/>
    </source>
</evidence>
<reference evidence="2 3" key="1">
    <citation type="submission" date="2019-09" db="EMBL/GenBank/DDBJ databases">
        <title>Genomes of family Cryomorphaceae.</title>
        <authorList>
            <person name="Bowman J.P."/>
        </authorList>
    </citation>
    <scope>NUCLEOTIDE SEQUENCE [LARGE SCALE GENOMIC DNA]</scope>
    <source>
        <strain evidence="2 3">LMG 25704</strain>
    </source>
</reference>
<organism evidence="2 3">
    <name type="scientific">Phaeocystidibacter luteus</name>
    <dbReference type="NCBI Taxonomy" id="911197"/>
    <lineage>
        <taxon>Bacteria</taxon>
        <taxon>Pseudomonadati</taxon>
        <taxon>Bacteroidota</taxon>
        <taxon>Flavobacteriia</taxon>
        <taxon>Flavobacteriales</taxon>
        <taxon>Phaeocystidibacteraceae</taxon>
        <taxon>Phaeocystidibacter</taxon>
    </lineage>
</organism>
<dbReference type="Proteomes" id="UP000468650">
    <property type="component" value="Unassembled WGS sequence"/>
</dbReference>
<comment type="caution">
    <text evidence="2">The sequence shown here is derived from an EMBL/GenBank/DDBJ whole genome shotgun (WGS) entry which is preliminary data.</text>
</comment>
<dbReference type="InterPro" id="IPR026341">
    <property type="entry name" value="T9SS_type_B"/>
</dbReference>
<accession>A0A6N6RLB1</accession>
<dbReference type="InterPro" id="IPR036116">
    <property type="entry name" value="FN3_sf"/>
</dbReference>
<protein>
    <submittedName>
        <fullName evidence="2">T9SS type B sorting domain-containing protein</fullName>
    </submittedName>
</protein>
<sequence>MKRLITLVLIAIASISAEASHLYGGEIWWECQSNGQYVFYARIYRDCTGIPWNPTSANLQTNHPIGSITCTIQPGYPKDVSPGVGNGCGTSQITCAGQDEGSISEYFFKSNPVTLNGVPPSAGWYFAWTSCNRPAMTNLQGFPCYYLRAWMFPYNDGTGNRNANPCFDSSPEFLEAPKVTTCAGYPFSYNNFAFDPELDSLYFDWAQPLNNGLNNPVTFNAPYSFNNPVPGITNFAQNAGQVDINTSLTGKYATCMKVTAYKYGQKVAEIFRDIPIILLGCTGPLNDPPTLDVINDPLPAPQLTPVLQSGDTLYYEMTVNAGDSIYFRLQSQDDDVLPPTFIPQQITFIGVGGNLGQPLNNPSTCLFNPPCATIQPIAPQSSFVSSLTNNVEFSWKTDCNHLSFNPIAGGAARSQYLFYFKMEDSYCPAPSFKLITARINVVSPAPVPPDLSNSCLAYDPITDEVTLPFVGPTAADTAQNFDYYVVFRGDSAGNFSPYDTINDFAAVNYIDVNPDRSERYYYMKTFGGCGQESFSSDTLSIINLKMTPFPVASPFVAQLEWTDPFGDPSLGTNYEVWRQVVGSGNWQQITATQDTFFNDTVNLCEELLQYQIRLGGACGSFTAQDTFRDLNNQDQLDIAFVTNDAGQTLIEFPATNYGDVVEYHILQQVGGTWTLADVVPVGTPTPYAIPGSNPDVQVEKYKVISIDSCGNTADTTAVLTHNNILLAGDLNPCEATMRLEWNAYKNWVGEVGAYYIYADVTPPGGPTNMGVLMGTNTGDDTTFLHENLASGTGYCYYIVAEDTSGTLRSTSNDECINSSVVVRSQLQYMARATVQIDGAVEIWAFIDRNADVDEYQVQRSEDEFGPWITVGVVPKPTAAPYQVKYTDFGANTESARYFYRIRSETSCGTVDTVSNYGTNILLNVTPNDNLTNQLDWSDYETYGGNTTYSVFRKQKNAGNWVEVETGITESEYTDNIRQFGNGNGIFCYYVTAVESNNPLGFVDENGGPMTSKSNEVCADHDSRGFYPSAFNPNSAIPSNRVWSPQMLFEESSSYSIVIVDRWGNEVFNSVDPLEGWDGTFRGEDSPEGVYFFIVRYRSEEGKMKEDRGSITLLR</sequence>